<sequence length="92" mass="10466">MVNINKEKAIQLAQKIVDQYIKSTGIDSEIISDIIEEIDRGWVFFYNSSEYLRTGSFSSQLLGNGPIFVTREGGVHELTTSEPWDEAIKKIR</sequence>
<dbReference type="InterPro" id="IPR029082">
    <property type="entry name" value="Imm35"/>
</dbReference>
<proteinExistence type="predicted"/>
<accession>A0A1M7P8C9</accession>
<gene>
    <name evidence="2" type="ORF">SAMN05444272_4198</name>
</gene>
<dbReference type="AlphaFoldDB" id="A0A1M7P8C9"/>
<name>A0A1M7P8C9_9HYPH</name>
<dbReference type="EMBL" id="FRBW01000006">
    <property type="protein sequence ID" value="SHN12932.1"/>
    <property type="molecule type" value="Genomic_DNA"/>
</dbReference>
<protein>
    <submittedName>
        <fullName evidence="2">Immunity protein 35</fullName>
    </submittedName>
</protein>
<evidence type="ECO:0000313" key="2">
    <source>
        <dbReference type="EMBL" id="SHN12932.1"/>
    </source>
</evidence>
<dbReference type="Proteomes" id="UP000186002">
    <property type="component" value="Unassembled WGS sequence"/>
</dbReference>
<dbReference type="OrthoDB" id="7865891at2"/>
<dbReference type="RefSeq" id="WP_073015329.1">
    <property type="nucleotide sequence ID" value="NZ_FRBW01000006.1"/>
</dbReference>
<evidence type="ECO:0000259" key="1">
    <source>
        <dbReference type="Pfam" id="PF15567"/>
    </source>
</evidence>
<dbReference type="Pfam" id="PF15567">
    <property type="entry name" value="Imm35"/>
    <property type="match status" value="1"/>
</dbReference>
<reference evidence="2 3" key="1">
    <citation type="submission" date="2016-11" db="EMBL/GenBank/DDBJ databases">
        <authorList>
            <person name="Jaros S."/>
            <person name="Januszkiewicz K."/>
            <person name="Wedrychowicz H."/>
        </authorList>
    </citation>
    <scope>NUCLEOTIDE SEQUENCE [LARGE SCALE GENOMIC DNA]</scope>
    <source>
        <strain evidence="2 3">DSM 22153</strain>
    </source>
</reference>
<organism evidence="2 3">
    <name type="scientific">Roseibium suaedae</name>
    <dbReference type="NCBI Taxonomy" id="735517"/>
    <lineage>
        <taxon>Bacteria</taxon>
        <taxon>Pseudomonadati</taxon>
        <taxon>Pseudomonadota</taxon>
        <taxon>Alphaproteobacteria</taxon>
        <taxon>Hyphomicrobiales</taxon>
        <taxon>Stappiaceae</taxon>
        <taxon>Roseibium</taxon>
    </lineage>
</organism>
<keyword evidence="3" id="KW-1185">Reference proteome</keyword>
<feature type="domain" description="Immunity protein 35" evidence="1">
    <location>
        <begin position="30"/>
        <end position="86"/>
    </location>
</feature>
<evidence type="ECO:0000313" key="3">
    <source>
        <dbReference type="Proteomes" id="UP000186002"/>
    </source>
</evidence>